<feature type="region of interest" description="Disordered" evidence="1">
    <location>
        <begin position="389"/>
        <end position="424"/>
    </location>
</feature>
<feature type="compositionally biased region" description="Low complexity" evidence="1">
    <location>
        <begin position="154"/>
        <end position="165"/>
    </location>
</feature>
<feature type="region of interest" description="Disordered" evidence="1">
    <location>
        <begin position="263"/>
        <end position="300"/>
    </location>
</feature>
<dbReference type="PANTHER" id="PTHR40625">
    <property type="entry name" value="GTP-BINDING PROTEIN ESDC-RELATED"/>
    <property type="match status" value="1"/>
</dbReference>
<dbReference type="OrthoDB" id="5422351at2759"/>
<feature type="region of interest" description="Disordered" evidence="1">
    <location>
        <begin position="117"/>
        <end position="175"/>
    </location>
</feature>
<feature type="compositionally biased region" description="Basic and acidic residues" evidence="1">
    <location>
        <begin position="398"/>
        <end position="413"/>
    </location>
</feature>
<name>A0A9P4H341_9PLEO</name>
<dbReference type="Proteomes" id="UP000799777">
    <property type="component" value="Unassembled WGS sequence"/>
</dbReference>
<comment type="caution">
    <text evidence="2">The sequence shown here is derived from an EMBL/GenBank/DDBJ whole genome shotgun (WGS) entry which is preliminary data.</text>
</comment>
<dbReference type="EMBL" id="ML978247">
    <property type="protein sequence ID" value="KAF2026225.1"/>
    <property type="molecule type" value="Genomic_DNA"/>
</dbReference>
<accession>A0A9P4H341</accession>
<gene>
    <name evidence="2" type="ORF">EK21DRAFT_74653</name>
</gene>
<protein>
    <submittedName>
        <fullName evidence="2">Uncharacterized protein</fullName>
    </submittedName>
</protein>
<evidence type="ECO:0000313" key="3">
    <source>
        <dbReference type="Proteomes" id="UP000799777"/>
    </source>
</evidence>
<feature type="region of interest" description="Disordered" evidence="1">
    <location>
        <begin position="309"/>
        <end position="328"/>
    </location>
</feature>
<feature type="non-terminal residue" evidence="2">
    <location>
        <position position="1"/>
    </location>
</feature>
<dbReference type="AlphaFoldDB" id="A0A9P4H341"/>
<sequence>AMDNTTLHTFLFHCPAALRTLVLLGSWDNFTRPYSLEVDARRGRNHWRGCFTFSDIICDGDLKDLAPKRDGPLKMGGTYWYYYKVDDDEECHDPSKPSTTVCPLLPGQRLNLLEIPSERHSRSNSEPLDGFTRNPSDRFLNPVPPASLRPLPSPRLHSASSSTSPMPLPSPWTPRSATYPPTDAFLSPNVVRHARSASASPHMPSTPLFADFRGLKDKLVAKRAASRNRSSSKSQELDIGSPVLVSTTNPELNLVPLASFRSAPTSAPREDVTPEASLPRGIPTIRRDFSPLGSHPVDPARDSIFAHQNAAPTQKPAVKRRRSHVPSTVVTSEFRLGQGRVRANSADTRRTQHYLFSNDPWLSSPRLEDDFGWDAPEVVEDVPRMPILQRPLLAPPSEVERPTSRHGDTRGESRSPSLRHVPLDKELPELPRYLTPAPLFACNGASSIEEAAAPNLSEEELEDEEDDDVLGDLMMEYEQKPRSHFSTWSSDSMAYTCSTPDDDDAVHSPTLGSLTSNSETDSPHRLSLRFSYADEEDCSRTPRVIETVLNTEDEEGKAMLSATPPQLDDLRISTFGSDLFSLDIQHADAAPRRQAACFGLGFHYSLPEDDTTSKLTITESTMRNEPVVQRESSVSQLNVLMNEFGYLGDAVI</sequence>
<proteinExistence type="predicted"/>
<evidence type="ECO:0000256" key="1">
    <source>
        <dbReference type="SAM" id="MobiDB-lite"/>
    </source>
</evidence>
<evidence type="ECO:0000313" key="2">
    <source>
        <dbReference type="EMBL" id="KAF2026225.1"/>
    </source>
</evidence>
<reference evidence="2" key="1">
    <citation type="journal article" date="2020" name="Stud. Mycol.">
        <title>101 Dothideomycetes genomes: a test case for predicting lifestyles and emergence of pathogens.</title>
        <authorList>
            <person name="Haridas S."/>
            <person name="Albert R."/>
            <person name="Binder M."/>
            <person name="Bloem J."/>
            <person name="Labutti K."/>
            <person name="Salamov A."/>
            <person name="Andreopoulos B."/>
            <person name="Baker S."/>
            <person name="Barry K."/>
            <person name="Bills G."/>
            <person name="Bluhm B."/>
            <person name="Cannon C."/>
            <person name="Castanera R."/>
            <person name="Culley D."/>
            <person name="Daum C."/>
            <person name="Ezra D."/>
            <person name="Gonzalez J."/>
            <person name="Henrissat B."/>
            <person name="Kuo A."/>
            <person name="Liang C."/>
            <person name="Lipzen A."/>
            <person name="Lutzoni F."/>
            <person name="Magnuson J."/>
            <person name="Mondo S."/>
            <person name="Nolan M."/>
            <person name="Ohm R."/>
            <person name="Pangilinan J."/>
            <person name="Park H.-J."/>
            <person name="Ramirez L."/>
            <person name="Alfaro M."/>
            <person name="Sun H."/>
            <person name="Tritt A."/>
            <person name="Yoshinaga Y."/>
            <person name="Zwiers L.-H."/>
            <person name="Turgeon B."/>
            <person name="Goodwin S."/>
            <person name="Spatafora J."/>
            <person name="Crous P."/>
            <person name="Grigoriev I."/>
        </authorList>
    </citation>
    <scope>NUCLEOTIDE SEQUENCE</scope>
    <source>
        <strain evidence="2">CBS 110217</strain>
    </source>
</reference>
<feature type="compositionally biased region" description="Pro residues" evidence="1">
    <location>
        <begin position="142"/>
        <end position="153"/>
    </location>
</feature>
<keyword evidence="3" id="KW-1185">Reference proteome</keyword>
<dbReference type="PANTHER" id="PTHR40625:SF1">
    <property type="entry name" value="AMP-ACTIVATED PROTEIN KINASE GLYCOGEN-BINDING DOMAIN-CONTAINING PROTEIN"/>
    <property type="match status" value="1"/>
</dbReference>
<organism evidence="2 3">
    <name type="scientific">Setomelanomma holmii</name>
    <dbReference type="NCBI Taxonomy" id="210430"/>
    <lineage>
        <taxon>Eukaryota</taxon>
        <taxon>Fungi</taxon>
        <taxon>Dikarya</taxon>
        <taxon>Ascomycota</taxon>
        <taxon>Pezizomycotina</taxon>
        <taxon>Dothideomycetes</taxon>
        <taxon>Pleosporomycetidae</taxon>
        <taxon>Pleosporales</taxon>
        <taxon>Pleosporineae</taxon>
        <taxon>Phaeosphaeriaceae</taxon>
        <taxon>Setomelanomma</taxon>
    </lineage>
</organism>